<evidence type="ECO:0000259" key="8">
    <source>
        <dbReference type="PROSITE" id="PS50850"/>
    </source>
</evidence>
<feature type="transmembrane region" description="Helical" evidence="7">
    <location>
        <begin position="226"/>
        <end position="245"/>
    </location>
</feature>
<evidence type="ECO:0000313" key="10">
    <source>
        <dbReference type="Proteomes" id="UP000249547"/>
    </source>
</evidence>
<keyword evidence="2" id="KW-0813">Transport</keyword>
<dbReference type="InterPro" id="IPR020846">
    <property type="entry name" value="MFS_dom"/>
</dbReference>
<comment type="caution">
    <text evidence="9">The sequence shown here is derived from an EMBL/GenBank/DDBJ whole genome shotgun (WGS) entry which is preliminary data.</text>
</comment>
<dbReference type="PROSITE" id="PS00216">
    <property type="entry name" value="SUGAR_TRANSPORT_1"/>
    <property type="match status" value="1"/>
</dbReference>
<dbReference type="OrthoDB" id="9807274at2"/>
<feature type="domain" description="Major facilitator superfamily (MFS) profile" evidence="8">
    <location>
        <begin position="9"/>
        <end position="449"/>
    </location>
</feature>
<dbReference type="CDD" id="cd17321">
    <property type="entry name" value="MFS_MMR_MDR_like"/>
    <property type="match status" value="1"/>
</dbReference>
<evidence type="ECO:0000256" key="7">
    <source>
        <dbReference type="SAM" id="Phobius"/>
    </source>
</evidence>
<dbReference type="Proteomes" id="UP000249547">
    <property type="component" value="Unassembled WGS sequence"/>
</dbReference>
<dbReference type="InterPro" id="IPR036259">
    <property type="entry name" value="MFS_trans_sf"/>
</dbReference>
<dbReference type="Pfam" id="PF07690">
    <property type="entry name" value="MFS_1"/>
    <property type="match status" value="1"/>
</dbReference>
<feature type="transmembrane region" description="Helical" evidence="7">
    <location>
        <begin position="7"/>
        <end position="34"/>
    </location>
</feature>
<feature type="transmembrane region" description="Helical" evidence="7">
    <location>
        <begin position="421"/>
        <end position="442"/>
    </location>
</feature>
<evidence type="ECO:0000256" key="3">
    <source>
        <dbReference type="ARBA" id="ARBA00022475"/>
    </source>
</evidence>
<dbReference type="InterPro" id="IPR005829">
    <property type="entry name" value="Sugar_transporter_CS"/>
</dbReference>
<dbReference type="PANTHER" id="PTHR42718">
    <property type="entry name" value="MAJOR FACILITATOR SUPERFAMILY MULTIDRUG TRANSPORTER MFSC"/>
    <property type="match status" value="1"/>
</dbReference>
<dbReference type="PANTHER" id="PTHR42718:SF46">
    <property type="entry name" value="BLR6921 PROTEIN"/>
    <property type="match status" value="1"/>
</dbReference>
<dbReference type="RefSeq" id="WP_111598043.1">
    <property type="nucleotide sequence ID" value="NZ_QLLL01000004.1"/>
</dbReference>
<feature type="transmembrane region" description="Helical" evidence="7">
    <location>
        <begin position="46"/>
        <end position="63"/>
    </location>
</feature>
<reference evidence="9 10" key="1">
    <citation type="submission" date="2018-06" db="EMBL/GenBank/DDBJ databases">
        <title>Genomic Encyclopedia of Archaeal and Bacterial Type Strains, Phase II (KMG-II): from individual species to whole genera.</title>
        <authorList>
            <person name="Goeker M."/>
        </authorList>
    </citation>
    <scope>NUCLEOTIDE SEQUENCE [LARGE SCALE GENOMIC DNA]</scope>
    <source>
        <strain evidence="9 10">DSM 23857</strain>
    </source>
</reference>
<name>A0A327QNI8_9BACT</name>
<sequence>MKTVNKQLILIIASMGIFVEALDIAIVNLALPGIEKDLGLTSEASYKLQSVYVLVYGCFLILGGKLSDFFGRKKIFIWGTSIFMFTSLGAGLSHTFELLILFRSLQGLGAALLMPAAFSIVNYYFTEPQERSRAIAIFSSFAAIGSGSGLSIGGIIASYWGWSWVFLINVPVLLVVIVLAVVLLENATTKKAGFPDIPSALALVVAMLCLTWVTELLSTPIEHAPQIAIALFTFGLSTYILYTRLRKQASPLLDLKVLSLASLKKGNTLFILLGALFTSYLFIMSFLVQKNFHLSAANAGFIMMPFNVISVLIARFVLPVITKRMSSKRVAFYGALAMLFGALNLVAAIHLHSLVFLLLGGSFIAGVGMTLCFTGYSVLSMQQVPVEHLGVGGSLTSTAYFVGGGIGLPLISIFMQNEDGLSNSIPLIMLAGMAILSMIVLLRKPKYNIPVEQLPA</sequence>
<evidence type="ECO:0000256" key="4">
    <source>
        <dbReference type="ARBA" id="ARBA00022692"/>
    </source>
</evidence>
<feature type="transmembrane region" description="Helical" evidence="7">
    <location>
        <begin position="330"/>
        <end position="349"/>
    </location>
</feature>
<keyword evidence="4 7" id="KW-0812">Transmembrane</keyword>
<dbReference type="GO" id="GO:0022857">
    <property type="term" value="F:transmembrane transporter activity"/>
    <property type="evidence" value="ECO:0007669"/>
    <property type="project" value="InterPro"/>
</dbReference>
<dbReference type="SUPFAM" id="SSF103473">
    <property type="entry name" value="MFS general substrate transporter"/>
    <property type="match status" value="1"/>
</dbReference>
<evidence type="ECO:0000256" key="6">
    <source>
        <dbReference type="ARBA" id="ARBA00023136"/>
    </source>
</evidence>
<organism evidence="9 10">
    <name type="scientific">Chitinophaga skermanii</name>
    <dbReference type="NCBI Taxonomy" id="331697"/>
    <lineage>
        <taxon>Bacteria</taxon>
        <taxon>Pseudomonadati</taxon>
        <taxon>Bacteroidota</taxon>
        <taxon>Chitinophagia</taxon>
        <taxon>Chitinophagales</taxon>
        <taxon>Chitinophagaceae</taxon>
        <taxon>Chitinophaga</taxon>
    </lineage>
</organism>
<protein>
    <submittedName>
        <fullName evidence="9">Putative MFS family arabinose efflux permease</fullName>
    </submittedName>
</protein>
<evidence type="ECO:0000313" key="9">
    <source>
        <dbReference type="EMBL" id="RAJ05455.1"/>
    </source>
</evidence>
<evidence type="ECO:0000256" key="2">
    <source>
        <dbReference type="ARBA" id="ARBA00022448"/>
    </source>
</evidence>
<feature type="transmembrane region" description="Helical" evidence="7">
    <location>
        <begin position="266"/>
        <end position="287"/>
    </location>
</feature>
<keyword evidence="10" id="KW-1185">Reference proteome</keyword>
<keyword evidence="6 7" id="KW-0472">Membrane</keyword>
<feature type="transmembrane region" description="Helical" evidence="7">
    <location>
        <begin position="75"/>
        <end position="93"/>
    </location>
</feature>
<comment type="subcellular location">
    <subcellularLocation>
        <location evidence="1">Cell membrane</location>
        <topology evidence="1">Multi-pass membrane protein</topology>
    </subcellularLocation>
</comment>
<dbReference type="GO" id="GO:0005886">
    <property type="term" value="C:plasma membrane"/>
    <property type="evidence" value="ECO:0007669"/>
    <property type="project" value="UniProtKB-SubCell"/>
</dbReference>
<dbReference type="EMBL" id="QLLL01000004">
    <property type="protein sequence ID" value="RAJ05455.1"/>
    <property type="molecule type" value="Genomic_DNA"/>
</dbReference>
<evidence type="ECO:0000256" key="1">
    <source>
        <dbReference type="ARBA" id="ARBA00004651"/>
    </source>
</evidence>
<keyword evidence="5 7" id="KW-1133">Transmembrane helix</keyword>
<feature type="transmembrane region" description="Helical" evidence="7">
    <location>
        <begin position="105"/>
        <end position="125"/>
    </location>
</feature>
<dbReference type="InterPro" id="IPR011701">
    <property type="entry name" value="MFS"/>
</dbReference>
<feature type="transmembrane region" description="Helical" evidence="7">
    <location>
        <begin position="299"/>
        <end position="318"/>
    </location>
</feature>
<gene>
    <name evidence="9" type="ORF">LX64_02613</name>
</gene>
<keyword evidence="3" id="KW-1003">Cell membrane</keyword>
<feature type="transmembrane region" description="Helical" evidence="7">
    <location>
        <begin position="137"/>
        <end position="160"/>
    </location>
</feature>
<dbReference type="PROSITE" id="PS50850">
    <property type="entry name" value="MFS"/>
    <property type="match status" value="1"/>
</dbReference>
<feature type="transmembrane region" description="Helical" evidence="7">
    <location>
        <begin position="391"/>
        <end position="415"/>
    </location>
</feature>
<dbReference type="Gene3D" id="1.20.1250.20">
    <property type="entry name" value="MFS general substrate transporter like domains"/>
    <property type="match status" value="1"/>
</dbReference>
<feature type="transmembrane region" description="Helical" evidence="7">
    <location>
        <begin position="196"/>
        <end position="214"/>
    </location>
</feature>
<accession>A0A327QNI8</accession>
<dbReference type="Gene3D" id="1.20.1720.10">
    <property type="entry name" value="Multidrug resistance protein D"/>
    <property type="match status" value="1"/>
</dbReference>
<feature type="transmembrane region" description="Helical" evidence="7">
    <location>
        <begin position="166"/>
        <end position="184"/>
    </location>
</feature>
<evidence type="ECO:0000256" key="5">
    <source>
        <dbReference type="ARBA" id="ARBA00022989"/>
    </source>
</evidence>
<dbReference type="AlphaFoldDB" id="A0A327QNI8"/>
<dbReference type="PRINTS" id="PR01036">
    <property type="entry name" value="TCRTETB"/>
</dbReference>
<feature type="transmembrane region" description="Helical" evidence="7">
    <location>
        <begin position="355"/>
        <end position="379"/>
    </location>
</feature>
<proteinExistence type="predicted"/>